<dbReference type="Proteomes" id="UP001499884">
    <property type="component" value="Unassembled WGS sequence"/>
</dbReference>
<proteinExistence type="predicted"/>
<feature type="transmembrane region" description="Helical" evidence="1">
    <location>
        <begin position="101"/>
        <end position="121"/>
    </location>
</feature>
<evidence type="ECO:0000313" key="3">
    <source>
        <dbReference type="Proteomes" id="UP001499884"/>
    </source>
</evidence>
<evidence type="ECO:0000313" key="2">
    <source>
        <dbReference type="EMBL" id="GAA3708521.1"/>
    </source>
</evidence>
<reference evidence="3" key="1">
    <citation type="journal article" date="2019" name="Int. J. Syst. Evol. Microbiol.">
        <title>The Global Catalogue of Microorganisms (GCM) 10K type strain sequencing project: providing services to taxonomists for standard genome sequencing and annotation.</title>
        <authorList>
            <consortium name="The Broad Institute Genomics Platform"/>
            <consortium name="The Broad Institute Genome Sequencing Center for Infectious Disease"/>
            <person name="Wu L."/>
            <person name="Ma J."/>
        </authorList>
    </citation>
    <scope>NUCLEOTIDE SEQUENCE [LARGE SCALE GENOMIC DNA]</scope>
    <source>
        <strain evidence="3">JCM 30846</strain>
    </source>
</reference>
<keyword evidence="1" id="KW-1133">Transmembrane helix</keyword>
<keyword evidence="3" id="KW-1185">Reference proteome</keyword>
<feature type="transmembrane region" description="Helical" evidence="1">
    <location>
        <begin position="59"/>
        <end position="81"/>
    </location>
</feature>
<evidence type="ECO:0000256" key="1">
    <source>
        <dbReference type="SAM" id="Phobius"/>
    </source>
</evidence>
<feature type="transmembrane region" description="Helical" evidence="1">
    <location>
        <begin position="128"/>
        <end position="146"/>
    </location>
</feature>
<dbReference type="RefSeq" id="WP_345640075.1">
    <property type="nucleotide sequence ID" value="NZ_BAABEP010000001.1"/>
</dbReference>
<feature type="transmembrane region" description="Helical" evidence="1">
    <location>
        <begin position="34"/>
        <end position="52"/>
    </location>
</feature>
<dbReference type="EMBL" id="BAABEP010000001">
    <property type="protein sequence ID" value="GAA3708521.1"/>
    <property type="molecule type" value="Genomic_DNA"/>
</dbReference>
<accession>A0ABP7DQG5</accession>
<protein>
    <submittedName>
        <fullName evidence="2">DUF1453 family protein</fullName>
    </submittedName>
</protein>
<comment type="caution">
    <text evidence="2">The sequence shown here is derived from an EMBL/GenBank/DDBJ whole genome shotgun (WGS) entry which is preliminary data.</text>
</comment>
<name>A0ABP7DQG5_9ACTN</name>
<organism evidence="2 3">
    <name type="scientific">Streptomyces tremellae</name>
    <dbReference type="NCBI Taxonomy" id="1124239"/>
    <lineage>
        <taxon>Bacteria</taxon>
        <taxon>Bacillati</taxon>
        <taxon>Actinomycetota</taxon>
        <taxon>Actinomycetes</taxon>
        <taxon>Kitasatosporales</taxon>
        <taxon>Streptomycetaceae</taxon>
        <taxon>Streptomyces</taxon>
    </lineage>
</organism>
<sequence length="168" mass="17273">MSELLYALAAVAVAALIISRQVRPQRIGGGGRRWLVVPAVLVVLGAKQGGVIDPHHTTLSAGLLVAELVIGLLMGAGWAYTSRVWTEPDGSVWSRGTKATAGVWVGGLVARLGLMGVGALAGVHQSTGALLIALGVSFALRGALLLHRGGALPLTRGTSYRGRVADRV</sequence>
<gene>
    <name evidence="2" type="ORF">GCM10023082_03190</name>
</gene>
<keyword evidence="1" id="KW-0472">Membrane</keyword>
<keyword evidence="1" id="KW-0812">Transmembrane</keyword>